<keyword evidence="1" id="KW-0472">Membrane</keyword>
<dbReference type="Proteomes" id="UP001345219">
    <property type="component" value="Chromosome 12"/>
</dbReference>
<dbReference type="PANTHER" id="PTHR33868:SF2">
    <property type="entry name" value="EXPRESSED PROTEIN"/>
    <property type="match status" value="1"/>
</dbReference>
<keyword evidence="1" id="KW-0812">Transmembrane</keyword>
<evidence type="ECO:0000313" key="2">
    <source>
        <dbReference type="EMBL" id="KAK4748399.1"/>
    </source>
</evidence>
<organism evidence="2 3">
    <name type="scientific">Trapa incisa</name>
    <dbReference type="NCBI Taxonomy" id="236973"/>
    <lineage>
        <taxon>Eukaryota</taxon>
        <taxon>Viridiplantae</taxon>
        <taxon>Streptophyta</taxon>
        <taxon>Embryophyta</taxon>
        <taxon>Tracheophyta</taxon>
        <taxon>Spermatophyta</taxon>
        <taxon>Magnoliopsida</taxon>
        <taxon>eudicotyledons</taxon>
        <taxon>Gunneridae</taxon>
        <taxon>Pentapetalae</taxon>
        <taxon>rosids</taxon>
        <taxon>malvids</taxon>
        <taxon>Myrtales</taxon>
        <taxon>Lythraceae</taxon>
        <taxon>Trapa</taxon>
    </lineage>
</organism>
<dbReference type="PANTHER" id="PTHR33868">
    <property type="entry name" value="EXPRESSED PROTEIN"/>
    <property type="match status" value="1"/>
</dbReference>
<dbReference type="EMBL" id="JAXIOK010000019">
    <property type="protein sequence ID" value="KAK4748399.1"/>
    <property type="molecule type" value="Genomic_DNA"/>
</dbReference>
<feature type="transmembrane region" description="Helical" evidence="1">
    <location>
        <begin position="456"/>
        <end position="481"/>
    </location>
</feature>
<name>A0AAN7GTI2_9MYRT</name>
<keyword evidence="3" id="KW-1185">Reference proteome</keyword>
<protein>
    <submittedName>
        <fullName evidence="2">Uncharacterized protein</fullName>
    </submittedName>
</protein>
<reference evidence="2 3" key="1">
    <citation type="journal article" date="2023" name="Hortic Res">
        <title>Pangenome of water caltrop reveals structural variations and asymmetric subgenome divergence after allopolyploidization.</title>
        <authorList>
            <person name="Zhang X."/>
            <person name="Chen Y."/>
            <person name="Wang L."/>
            <person name="Yuan Y."/>
            <person name="Fang M."/>
            <person name="Shi L."/>
            <person name="Lu R."/>
            <person name="Comes H.P."/>
            <person name="Ma Y."/>
            <person name="Chen Y."/>
            <person name="Huang G."/>
            <person name="Zhou Y."/>
            <person name="Zheng Z."/>
            <person name="Qiu Y."/>
        </authorList>
    </citation>
    <scope>NUCLEOTIDE SEQUENCE [LARGE SCALE GENOMIC DNA]</scope>
    <source>
        <tissue evidence="2">Roots</tissue>
    </source>
</reference>
<accession>A0AAN7GTI2</accession>
<evidence type="ECO:0000313" key="3">
    <source>
        <dbReference type="Proteomes" id="UP001345219"/>
    </source>
</evidence>
<dbReference type="AlphaFoldDB" id="A0AAN7GTI2"/>
<sequence length="484" mass="53770">MAAAEARVVWQRVANRCFMQEDAKRAPKLACCQSTNSGSKQVDGGHAIPEDGRDIPVSGSTPFNREPSFYNLPSNTRWWLQLQPTYVFLKGLSSEEVNASETEIQILKSGTGKCRSKSEEEASVTIDGDGTKVDEALHGFSADHFSSSVNKCVDKTQQYTRILGSDGSKGLKTDDIMSSYEFVEIESFDSSFSKQSNKLGSEVYSPLMGRGKSEPWWRTTDKGDIATLVAKKSLDHVENCDLPTPKKMHFTRHPYSHLGCLDIRNVLEPTIGWKPQPHVIVNTTSQKMGSSDFGQNFGMEWGSADKGHFSYGSDKSSSKAGYSTAEDDMKMASGECSDSDPSKAQLLEALCHSQTRAREAERAAKRANDEKEHIIKLVFKQASQLFAYKQWFQLLQLESIYFQIKNNDGNPSVSTFFPKFHPRMISKGKKPSRSWLVDTKSKRGKIRESRIDVPKYAVAIALGLSLIGAGLLLGWTVGWMLPSL</sequence>
<comment type="caution">
    <text evidence="2">The sequence shown here is derived from an EMBL/GenBank/DDBJ whole genome shotgun (WGS) entry which is preliminary data.</text>
</comment>
<proteinExistence type="predicted"/>
<keyword evidence="1" id="KW-1133">Transmembrane helix</keyword>
<evidence type="ECO:0000256" key="1">
    <source>
        <dbReference type="SAM" id="Phobius"/>
    </source>
</evidence>
<gene>
    <name evidence="2" type="ORF">SAY87_014985</name>
</gene>